<feature type="compositionally biased region" description="Acidic residues" evidence="6">
    <location>
        <begin position="90"/>
        <end position="105"/>
    </location>
</feature>
<dbReference type="Proteomes" id="UP001208570">
    <property type="component" value="Unassembled WGS sequence"/>
</dbReference>
<organism evidence="8 9">
    <name type="scientific">Paralvinella palmiformis</name>
    <dbReference type="NCBI Taxonomy" id="53620"/>
    <lineage>
        <taxon>Eukaryota</taxon>
        <taxon>Metazoa</taxon>
        <taxon>Spiralia</taxon>
        <taxon>Lophotrochozoa</taxon>
        <taxon>Annelida</taxon>
        <taxon>Polychaeta</taxon>
        <taxon>Sedentaria</taxon>
        <taxon>Canalipalpata</taxon>
        <taxon>Terebellida</taxon>
        <taxon>Terebelliformia</taxon>
        <taxon>Alvinellidae</taxon>
        <taxon>Paralvinella</taxon>
    </lineage>
</organism>
<evidence type="ECO:0000259" key="7">
    <source>
        <dbReference type="PROSITE" id="PS50157"/>
    </source>
</evidence>
<dbReference type="FunFam" id="3.30.160.60:FF:003264">
    <property type="entry name" value="Juxtaposed with another zinc finger protein 1"/>
    <property type="match status" value="1"/>
</dbReference>
<reference evidence="8" key="1">
    <citation type="journal article" date="2023" name="Mol. Biol. Evol.">
        <title>Third-Generation Sequencing Reveals the Adaptive Role of the Epigenome in Three Deep-Sea Polychaetes.</title>
        <authorList>
            <person name="Perez M."/>
            <person name="Aroh O."/>
            <person name="Sun Y."/>
            <person name="Lan Y."/>
            <person name="Juniper S.K."/>
            <person name="Young C.R."/>
            <person name="Angers B."/>
            <person name="Qian P.Y."/>
        </authorList>
    </citation>
    <scope>NUCLEOTIDE SEQUENCE</scope>
    <source>
        <strain evidence="8">P08H-3</strain>
    </source>
</reference>
<protein>
    <recommendedName>
        <fullName evidence="7">C2H2-type domain-containing protein</fullName>
    </recommendedName>
</protein>
<feature type="compositionally biased region" description="Low complexity" evidence="6">
    <location>
        <begin position="72"/>
        <end position="83"/>
    </location>
</feature>
<dbReference type="InterPro" id="IPR051580">
    <property type="entry name" value="ZnF-Chromatin_assoc"/>
</dbReference>
<dbReference type="Gene3D" id="3.30.160.60">
    <property type="entry name" value="Classic Zinc Finger"/>
    <property type="match status" value="1"/>
</dbReference>
<feature type="region of interest" description="Disordered" evidence="6">
    <location>
        <begin position="68"/>
        <end position="108"/>
    </location>
</feature>
<dbReference type="PROSITE" id="PS50157">
    <property type="entry name" value="ZINC_FINGER_C2H2_2"/>
    <property type="match status" value="1"/>
</dbReference>
<keyword evidence="3 5" id="KW-0863">Zinc-finger</keyword>
<feature type="domain" description="C2H2-type" evidence="7">
    <location>
        <begin position="170"/>
        <end position="197"/>
    </location>
</feature>
<keyword evidence="9" id="KW-1185">Reference proteome</keyword>
<dbReference type="InterPro" id="IPR013087">
    <property type="entry name" value="Znf_C2H2_type"/>
</dbReference>
<evidence type="ECO:0000256" key="1">
    <source>
        <dbReference type="ARBA" id="ARBA00022723"/>
    </source>
</evidence>
<gene>
    <name evidence="8" type="ORF">LSH36_353g08067</name>
</gene>
<evidence type="ECO:0000256" key="5">
    <source>
        <dbReference type="PROSITE-ProRule" id="PRU00042"/>
    </source>
</evidence>
<accession>A0AAD9JGH1</accession>
<evidence type="ECO:0000313" key="9">
    <source>
        <dbReference type="Proteomes" id="UP001208570"/>
    </source>
</evidence>
<dbReference type="PROSITE" id="PS00028">
    <property type="entry name" value="ZINC_FINGER_C2H2_1"/>
    <property type="match status" value="1"/>
</dbReference>
<dbReference type="EMBL" id="JAODUP010000353">
    <property type="protein sequence ID" value="KAK2151740.1"/>
    <property type="molecule type" value="Genomic_DNA"/>
</dbReference>
<dbReference type="PANTHER" id="PTHR23057:SF0">
    <property type="entry name" value="JUXTAPOSED WITH ANOTHER ZINC FINGER PROTEIN 1"/>
    <property type="match status" value="1"/>
</dbReference>
<evidence type="ECO:0000256" key="4">
    <source>
        <dbReference type="ARBA" id="ARBA00022833"/>
    </source>
</evidence>
<keyword evidence="4" id="KW-0862">Zinc</keyword>
<dbReference type="PANTHER" id="PTHR23057">
    <property type="entry name" value="JUXTAPOSED WITH ANOTHER ZINC FINGER PROTEIN 1"/>
    <property type="match status" value="1"/>
</dbReference>
<comment type="caution">
    <text evidence="8">The sequence shown here is derived from an EMBL/GenBank/DDBJ whole genome shotgun (WGS) entry which is preliminary data.</text>
</comment>
<dbReference type="SMART" id="SM00355">
    <property type="entry name" value="ZnF_C2H2"/>
    <property type="match status" value="2"/>
</dbReference>
<dbReference type="AlphaFoldDB" id="A0AAD9JGH1"/>
<proteinExistence type="predicted"/>
<dbReference type="GO" id="GO:0008270">
    <property type="term" value="F:zinc ion binding"/>
    <property type="evidence" value="ECO:0007669"/>
    <property type="project" value="UniProtKB-KW"/>
</dbReference>
<evidence type="ECO:0000256" key="3">
    <source>
        <dbReference type="ARBA" id="ARBA00022771"/>
    </source>
</evidence>
<name>A0AAD9JGH1_9ANNE</name>
<sequence>MAAVQGRNIPDTHPGSEDFVFGLYKAFSKIKQKDSDPQILEQQESRQPPSLALSYVFRVFTESSQKEKRPRLSSLSPVSSLRSATPTGSEFDDDERCSTDNDSDDSWTTQEEFTSELILSMMTNSNKDSNADKPFACPVPGCKKRYKNINGIKYHAKHGHKKEVRVKKAHKCKCGKSYKSSTALQSHALLHHQGSAPTSLFAIKTKVAAKAKKQSSISKNKTNLGLVSRLPVTALTSQAQTNKNICHALKSFSSGFPQAVLTATSTGQPATALVTVPVTFSKLSTTNAKDLKVISGFSQQPQQHMLNLIAPSGLVPSGTTITVPIEQITRNLALLQQVKKAGKEDMVLNSSDRNTFTSLLSGHQGAACKDGVMGTISINGSDHSSVELSTPHCVLSDDVTSPFTFSETGYDAGREEELTEVEMSCDRPQDDNNSGLGLDVQPSELNKNSFPDLKTCDIVGSSASLTNTDLDVERKFISGLKSASGLSTEMEICI</sequence>
<keyword evidence="1" id="KW-0479">Metal-binding</keyword>
<evidence type="ECO:0000256" key="2">
    <source>
        <dbReference type="ARBA" id="ARBA00022737"/>
    </source>
</evidence>
<evidence type="ECO:0000256" key="6">
    <source>
        <dbReference type="SAM" id="MobiDB-lite"/>
    </source>
</evidence>
<evidence type="ECO:0000313" key="8">
    <source>
        <dbReference type="EMBL" id="KAK2151740.1"/>
    </source>
</evidence>
<dbReference type="GO" id="GO:0005634">
    <property type="term" value="C:nucleus"/>
    <property type="evidence" value="ECO:0007669"/>
    <property type="project" value="TreeGrafter"/>
</dbReference>
<keyword evidence="2" id="KW-0677">Repeat</keyword>